<dbReference type="InterPro" id="IPR036388">
    <property type="entry name" value="WH-like_DNA-bd_sf"/>
</dbReference>
<dbReference type="SMART" id="SM00418">
    <property type="entry name" value="HTH_ARSR"/>
    <property type="match status" value="1"/>
</dbReference>
<dbReference type="Pfam" id="PF08241">
    <property type="entry name" value="Methyltransf_11"/>
    <property type="match status" value="1"/>
</dbReference>
<keyword evidence="3" id="KW-1185">Reference proteome</keyword>
<dbReference type="GO" id="GO:0008757">
    <property type="term" value="F:S-adenosylmethionine-dependent methyltransferase activity"/>
    <property type="evidence" value="ECO:0007669"/>
    <property type="project" value="InterPro"/>
</dbReference>
<protein>
    <submittedName>
        <fullName evidence="2">ArsR family transcriptional regulator</fullName>
    </submittedName>
</protein>
<sequence length="328" mass="36470">MNTPEITTDALAVMLKAAGDSLRLGILRALKDNSFGVLELCQIFAGKQSGVSHHLKVLSKAGLVAQRREGNAIFYRRALVADQQADADLLVSLYATIDQLPLTGDVQDRLNLVLSERAEHAREFFANHAKEFPDHQDLIAHYPQYGEAIGDLLESIHFPQLAQAVEIGPGQGEFLARLAPRFEKIYAVDISSEMLEQSRQFALDNGYSHIEFIHGDINTVLEKDLKCDCLVLNMVLHHVPTPAQLFKTAAKLINPGGALLITDLCRHNQSWARDNCGDFWLGFDTEELTAWAQSAGLEDGDRLYLGLKNGFQIQLRRFDQPVIGIVKK</sequence>
<dbReference type="Gene3D" id="3.40.50.150">
    <property type="entry name" value="Vaccinia Virus protein VP39"/>
    <property type="match status" value="1"/>
</dbReference>
<proteinExistence type="predicted"/>
<dbReference type="SUPFAM" id="SSF46785">
    <property type="entry name" value="Winged helix' DNA-binding domain"/>
    <property type="match status" value="1"/>
</dbReference>
<dbReference type="PROSITE" id="PS50987">
    <property type="entry name" value="HTH_ARSR_2"/>
    <property type="match status" value="1"/>
</dbReference>
<dbReference type="PRINTS" id="PR00778">
    <property type="entry name" value="HTHARSR"/>
</dbReference>
<name>A0A2V1GYI0_9GAMM</name>
<dbReference type="CDD" id="cd02440">
    <property type="entry name" value="AdoMet_MTases"/>
    <property type="match status" value="1"/>
</dbReference>
<dbReference type="RefSeq" id="WP_116685736.1">
    <property type="nucleotide sequence ID" value="NZ_CAWNYD010000001.1"/>
</dbReference>
<dbReference type="EMBL" id="QDDL01000001">
    <property type="protein sequence ID" value="PVZ72151.1"/>
    <property type="molecule type" value="Genomic_DNA"/>
</dbReference>
<dbReference type="InterPro" id="IPR001845">
    <property type="entry name" value="HTH_ArsR_DNA-bd_dom"/>
</dbReference>
<dbReference type="CDD" id="cd00090">
    <property type="entry name" value="HTH_ARSR"/>
    <property type="match status" value="1"/>
</dbReference>
<reference evidence="2 3" key="1">
    <citation type="submission" date="2018-04" db="EMBL/GenBank/DDBJ databases">
        <title>Thalassorhabdus spongiae gen. nov., sp. nov., isolated from a marine sponge in South-West Iceland.</title>
        <authorList>
            <person name="Knobloch S."/>
            <person name="Daussin A."/>
            <person name="Johannsson R."/>
            <person name="Marteinsson V.T."/>
        </authorList>
    </citation>
    <scope>NUCLEOTIDE SEQUENCE [LARGE SCALE GENOMIC DNA]</scope>
    <source>
        <strain evidence="2 3">Hp12</strain>
    </source>
</reference>
<evidence type="ECO:0000313" key="3">
    <source>
        <dbReference type="Proteomes" id="UP000244906"/>
    </source>
</evidence>
<dbReference type="SUPFAM" id="SSF53335">
    <property type="entry name" value="S-adenosyl-L-methionine-dependent methyltransferases"/>
    <property type="match status" value="1"/>
</dbReference>
<organism evidence="2 3">
    <name type="scientific">Pelagibaculum spongiae</name>
    <dbReference type="NCBI Taxonomy" id="2080658"/>
    <lineage>
        <taxon>Bacteria</taxon>
        <taxon>Pseudomonadati</taxon>
        <taxon>Pseudomonadota</taxon>
        <taxon>Gammaproteobacteria</taxon>
        <taxon>Oceanospirillales</taxon>
        <taxon>Pelagibaculum</taxon>
    </lineage>
</organism>
<dbReference type="AlphaFoldDB" id="A0A2V1GYI0"/>
<dbReference type="InterPro" id="IPR011991">
    <property type="entry name" value="ArsR-like_HTH"/>
</dbReference>
<dbReference type="InterPro" id="IPR036390">
    <property type="entry name" value="WH_DNA-bd_sf"/>
</dbReference>
<dbReference type="OrthoDB" id="5297460at2"/>
<evidence type="ECO:0000313" key="2">
    <source>
        <dbReference type="EMBL" id="PVZ72151.1"/>
    </source>
</evidence>
<accession>A0A2V1GYI0</accession>
<dbReference type="InterPro" id="IPR029063">
    <property type="entry name" value="SAM-dependent_MTases_sf"/>
</dbReference>
<dbReference type="Proteomes" id="UP000244906">
    <property type="component" value="Unassembled WGS sequence"/>
</dbReference>
<comment type="caution">
    <text evidence="2">The sequence shown here is derived from an EMBL/GenBank/DDBJ whole genome shotgun (WGS) entry which is preliminary data.</text>
</comment>
<evidence type="ECO:0000259" key="1">
    <source>
        <dbReference type="PROSITE" id="PS50987"/>
    </source>
</evidence>
<dbReference type="InterPro" id="IPR013216">
    <property type="entry name" value="Methyltransf_11"/>
</dbReference>
<dbReference type="PANTHER" id="PTHR43861">
    <property type="entry name" value="TRANS-ACONITATE 2-METHYLTRANSFERASE-RELATED"/>
    <property type="match status" value="1"/>
</dbReference>
<gene>
    <name evidence="2" type="ORF">DC094_03820</name>
</gene>
<dbReference type="Pfam" id="PF01022">
    <property type="entry name" value="HTH_5"/>
    <property type="match status" value="1"/>
</dbReference>
<feature type="domain" description="HTH arsR-type" evidence="1">
    <location>
        <begin position="3"/>
        <end position="97"/>
    </location>
</feature>
<dbReference type="GO" id="GO:0003700">
    <property type="term" value="F:DNA-binding transcription factor activity"/>
    <property type="evidence" value="ECO:0007669"/>
    <property type="project" value="InterPro"/>
</dbReference>
<dbReference type="NCBIfam" id="NF033788">
    <property type="entry name" value="HTH_metalloreg"/>
    <property type="match status" value="1"/>
</dbReference>
<dbReference type="Gene3D" id="1.10.10.10">
    <property type="entry name" value="Winged helix-like DNA-binding domain superfamily/Winged helix DNA-binding domain"/>
    <property type="match status" value="1"/>
</dbReference>